<feature type="transmembrane region" description="Helical" evidence="1">
    <location>
        <begin position="7"/>
        <end position="31"/>
    </location>
</feature>
<sequence>MSQYFSLAFSTLMLILITVFVWSVVVFTSGYNVPRDDIDTPALIHNLAFSLSAFLLLCVIAWLPIRRPIAIRLMTGFSLVFVGACQKWLGNLVDHAWPVTQVVDMLAIPVGLLIAASGLFELGKAYRLNRLMIGSYRKIEQSLATVDQITQLPNRRVFLSEAPLRLSPDEDAPHSDELICLRINNLRDINRQYDFNTGDAVLSQVARHITRHTDSPALAARFNGSGFYILLPATSRRAAESLAAKLISHGSQQAINVKPGEKQLLKIELTVQHSTRIKGETLEAWLHRLD</sequence>
<dbReference type="GO" id="GO:0071111">
    <property type="term" value="F:cyclic-guanylate-specific phosphodiesterase activity"/>
    <property type="evidence" value="ECO:0007669"/>
    <property type="project" value="InterPro"/>
</dbReference>
<gene>
    <name evidence="3" type="ORF">C4F51_16385</name>
</gene>
<keyword evidence="1" id="KW-0472">Membrane</keyword>
<dbReference type="SMART" id="SM00267">
    <property type="entry name" value="GGDEF"/>
    <property type="match status" value="1"/>
</dbReference>
<evidence type="ECO:0000259" key="2">
    <source>
        <dbReference type="PROSITE" id="PS50887"/>
    </source>
</evidence>
<dbReference type="InterPro" id="IPR050706">
    <property type="entry name" value="Cyclic-di-GMP_PDE-like"/>
</dbReference>
<evidence type="ECO:0000313" key="3">
    <source>
        <dbReference type="EMBL" id="MBE8718755.1"/>
    </source>
</evidence>
<dbReference type="PANTHER" id="PTHR33121:SF70">
    <property type="entry name" value="SIGNALING PROTEIN YKOW"/>
    <property type="match status" value="1"/>
</dbReference>
<dbReference type="AlphaFoldDB" id="A0A928YVN8"/>
<dbReference type="PANTHER" id="PTHR33121">
    <property type="entry name" value="CYCLIC DI-GMP PHOSPHODIESTERASE PDEF"/>
    <property type="match status" value="1"/>
</dbReference>
<dbReference type="InterPro" id="IPR000160">
    <property type="entry name" value="GGDEF_dom"/>
</dbReference>
<keyword evidence="1" id="KW-1133">Transmembrane helix</keyword>
<dbReference type="SUPFAM" id="SSF55073">
    <property type="entry name" value="Nucleotide cyclase"/>
    <property type="match status" value="1"/>
</dbReference>
<keyword evidence="4" id="KW-1185">Reference proteome</keyword>
<evidence type="ECO:0000313" key="4">
    <source>
        <dbReference type="Proteomes" id="UP000652567"/>
    </source>
</evidence>
<dbReference type="PROSITE" id="PS50887">
    <property type="entry name" value="GGDEF"/>
    <property type="match status" value="1"/>
</dbReference>
<feature type="domain" description="GGDEF" evidence="2">
    <location>
        <begin position="174"/>
        <end position="290"/>
    </location>
</feature>
<dbReference type="NCBIfam" id="TIGR00254">
    <property type="entry name" value="GGDEF"/>
    <property type="match status" value="1"/>
</dbReference>
<dbReference type="InterPro" id="IPR043128">
    <property type="entry name" value="Rev_trsase/Diguanyl_cyclase"/>
</dbReference>
<dbReference type="EMBL" id="PRDL01000001">
    <property type="protein sequence ID" value="MBE8718755.1"/>
    <property type="molecule type" value="Genomic_DNA"/>
</dbReference>
<feature type="transmembrane region" description="Helical" evidence="1">
    <location>
        <begin position="70"/>
        <end position="89"/>
    </location>
</feature>
<comment type="caution">
    <text evidence="3">The sequence shown here is derived from an EMBL/GenBank/DDBJ whole genome shotgun (WGS) entry which is preliminary data.</text>
</comment>
<dbReference type="RefSeq" id="WP_193911576.1">
    <property type="nucleotide sequence ID" value="NZ_PRDL01000001.1"/>
</dbReference>
<feature type="transmembrane region" description="Helical" evidence="1">
    <location>
        <begin position="43"/>
        <end position="63"/>
    </location>
</feature>
<evidence type="ECO:0000256" key="1">
    <source>
        <dbReference type="SAM" id="Phobius"/>
    </source>
</evidence>
<dbReference type="Gene3D" id="3.30.70.270">
    <property type="match status" value="1"/>
</dbReference>
<name>A0A928YVN8_9GAMM</name>
<proteinExistence type="predicted"/>
<reference evidence="3" key="1">
    <citation type="submission" date="2018-07" db="EMBL/GenBank/DDBJ databases">
        <title>Genome assembly of strain Ka43.</title>
        <authorList>
            <person name="Kukolya J."/>
            <person name="Nagy I."/>
            <person name="Horvath B."/>
            <person name="Toth A."/>
        </authorList>
    </citation>
    <scope>NUCLEOTIDE SEQUENCE</scope>
    <source>
        <strain evidence="3">KB43</strain>
    </source>
</reference>
<accession>A0A928YVN8</accession>
<dbReference type="Proteomes" id="UP000652567">
    <property type="component" value="Unassembled WGS sequence"/>
</dbReference>
<protein>
    <submittedName>
        <fullName evidence="3">Diguanylate cyclase</fullName>
    </submittedName>
</protein>
<dbReference type="Pfam" id="PF00990">
    <property type="entry name" value="GGDEF"/>
    <property type="match status" value="1"/>
</dbReference>
<dbReference type="InterPro" id="IPR029787">
    <property type="entry name" value="Nucleotide_cyclase"/>
</dbReference>
<feature type="transmembrane region" description="Helical" evidence="1">
    <location>
        <begin position="101"/>
        <end position="122"/>
    </location>
</feature>
<organism evidence="3 4">
    <name type="scientific">Cellvibrio polysaccharolyticus</name>
    <dbReference type="NCBI Taxonomy" id="2082724"/>
    <lineage>
        <taxon>Bacteria</taxon>
        <taxon>Pseudomonadati</taxon>
        <taxon>Pseudomonadota</taxon>
        <taxon>Gammaproteobacteria</taxon>
        <taxon>Cellvibrionales</taxon>
        <taxon>Cellvibrionaceae</taxon>
        <taxon>Cellvibrio</taxon>
    </lineage>
</organism>
<keyword evidence="1" id="KW-0812">Transmembrane</keyword>